<dbReference type="Pfam" id="PF08718">
    <property type="entry name" value="GLTP"/>
    <property type="match status" value="1"/>
</dbReference>
<evidence type="ECO:0000259" key="2">
    <source>
        <dbReference type="Pfam" id="PF08718"/>
    </source>
</evidence>
<gene>
    <name evidence="3" type="ORF">DHA2_7598</name>
</gene>
<dbReference type="EMBL" id="AHGT01000083">
    <property type="protein sequence ID" value="ESU35443.1"/>
    <property type="molecule type" value="Genomic_DNA"/>
</dbReference>
<accession>V6T972</accession>
<dbReference type="VEuPathDB" id="GiardiaDB:DHA2_7598"/>
<sequence length="195" mass="21843">MAPGISCLEIKMRTVTTANEWSALAERLEKSFTDLNHAPTSANLVQASRNVVELIDKLNIGVLKLAKGDITGNIKKVEPVDGLLEQTIPDNKKLATGALWLSRTFSFVSTLMCLVVDPSYAYEEPSKLAKLAYEQTLRNYHNTVTSGIFNMGFKSLPKRKEFEEKIGLSISEVSGHIYRFSEEVTCFARLIDQYY</sequence>
<protein>
    <submittedName>
        <fullName evidence="3">Putative Glycolipid transfer protein</fullName>
    </submittedName>
</protein>
<dbReference type="GO" id="GO:0005829">
    <property type="term" value="C:cytosol"/>
    <property type="evidence" value="ECO:0007669"/>
    <property type="project" value="TreeGrafter"/>
</dbReference>
<dbReference type="VEuPathDB" id="GiardiaDB:GL50581_2161"/>
<dbReference type="InterPro" id="IPR036497">
    <property type="entry name" value="GLTP_sf"/>
</dbReference>
<dbReference type="GO" id="GO:1902387">
    <property type="term" value="F:ceramide 1-phosphate binding"/>
    <property type="evidence" value="ECO:0007669"/>
    <property type="project" value="TreeGrafter"/>
</dbReference>
<reference evidence="3 4" key="2">
    <citation type="journal article" date="2013" name="Genome Biol. Evol.">
        <title>Genome sequencing of Giardia lamblia genotypes A2 and B isolates (DH and GS) and comparative analysis with the genomes of genotypes A1 and E (WB and Pig).</title>
        <authorList>
            <person name="Adam R.D."/>
            <person name="Dahlstrom E.W."/>
            <person name="Martens C.A."/>
            <person name="Bruno D.P."/>
            <person name="Barbian K.D."/>
            <person name="Ricklefs S.M."/>
            <person name="Hernandez M.M."/>
            <person name="Narla N.P."/>
            <person name="Patel R.B."/>
            <person name="Porcella S.F."/>
            <person name="Nash T.E."/>
        </authorList>
    </citation>
    <scope>NUCLEOTIDE SEQUENCE [LARGE SCALE GENOMIC DNA]</scope>
    <source>
        <strain evidence="3 4">DH</strain>
    </source>
</reference>
<dbReference type="Proteomes" id="UP000018320">
    <property type="component" value="Unassembled WGS sequence"/>
</dbReference>
<evidence type="ECO:0000256" key="1">
    <source>
        <dbReference type="ARBA" id="ARBA00022448"/>
    </source>
</evidence>
<proteinExistence type="predicted"/>
<evidence type="ECO:0000313" key="4">
    <source>
        <dbReference type="Proteomes" id="UP000018320"/>
    </source>
</evidence>
<dbReference type="PANTHER" id="PTHR10219">
    <property type="entry name" value="GLYCOLIPID TRANSFER PROTEIN-RELATED"/>
    <property type="match status" value="1"/>
</dbReference>
<dbReference type="FunFam" id="1.10.3520.10:FF:000014">
    <property type="entry name" value="Putative Glycolipid transfer protein"/>
    <property type="match status" value="1"/>
</dbReference>
<feature type="domain" description="Glycolipid transfer protein" evidence="2">
    <location>
        <begin position="43"/>
        <end position="167"/>
    </location>
</feature>
<comment type="caution">
    <text evidence="3">The sequence shown here is derived from an EMBL/GenBank/DDBJ whole genome shotgun (WGS) entry which is preliminary data.</text>
</comment>
<reference evidence="4" key="1">
    <citation type="submission" date="2012-02" db="EMBL/GenBank/DDBJ databases">
        <title>Genome sequencing of Giardia lamblia Genotypes A2 and B isolates (DH and GS) and comparative analysis with the genomes of Genotypes A1 and E (WB and Pig).</title>
        <authorList>
            <person name="Adam R."/>
            <person name="Dahlstrom E."/>
            <person name="Martens C."/>
            <person name="Bruno D."/>
            <person name="Barbian K."/>
            <person name="Porcella S.F."/>
            <person name="Nash T."/>
        </authorList>
    </citation>
    <scope>NUCLEOTIDE SEQUENCE</scope>
    <source>
        <strain evidence="4">DH</strain>
    </source>
</reference>
<dbReference type="GO" id="GO:0016020">
    <property type="term" value="C:membrane"/>
    <property type="evidence" value="ECO:0007669"/>
    <property type="project" value="TreeGrafter"/>
</dbReference>
<dbReference type="PANTHER" id="PTHR10219:SF25">
    <property type="entry name" value="PLECKSTRIN HOMOLOGY DOMAIN-CONTAINING FAMILY A MEMBER 8"/>
    <property type="match status" value="1"/>
</dbReference>
<dbReference type="SUPFAM" id="SSF110004">
    <property type="entry name" value="Glycolipid transfer protein, GLTP"/>
    <property type="match status" value="1"/>
</dbReference>
<dbReference type="GO" id="GO:1902388">
    <property type="term" value="F:ceramide 1-phosphate transfer activity"/>
    <property type="evidence" value="ECO:0007669"/>
    <property type="project" value="TreeGrafter"/>
</dbReference>
<evidence type="ECO:0000313" key="3">
    <source>
        <dbReference type="EMBL" id="ESU35443.1"/>
    </source>
</evidence>
<name>V6T972_GIAIN</name>
<dbReference type="Gene3D" id="1.10.3520.10">
    <property type="entry name" value="Glycolipid transfer protein"/>
    <property type="match status" value="1"/>
</dbReference>
<organism evidence="3 4">
    <name type="scientific">Giardia intestinalis</name>
    <name type="common">Giardia lamblia</name>
    <dbReference type="NCBI Taxonomy" id="5741"/>
    <lineage>
        <taxon>Eukaryota</taxon>
        <taxon>Metamonada</taxon>
        <taxon>Diplomonadida</taxon>
        <taxon>Hexamitidae</taxon>
        <taxon>Giardiinae</taxon>
        <taxon>Giardia</taxon>
    </lineage>
</organism>
<dbReference type="InterPro" id="IPR014830">
    <property type="entry name" value="Glycolipid_transfer_prot_dom"/>
</dbReference>
<dbReference type="VEuPathDB" id="GiardiaDB:GL50803_007598"/>
<keyword evidence="1" id="KW-0813">Transport</keyword>
<dbReference type="AlphaFoldDB" id="V6T972"/>
<dbReference type="VEuPathDB" id="GiardiaDB:QR46_3354"/>